<reference evidence="3" key="1">
    <citation type="journal article" date="2015" name="PLoS Genet.">
        <title>The dynamic genome and transcriptome of the human fungal pathogen Blastomyces and close relative Emmonsia.</title>
        <authorList>
            <person name="Munoz J.F."/>
            <person name="Gauthier G.M."/>
            <person name="Desjardins C.A."/>
            <person name="Gallo J.E."/>
            <person name="Holder J."/>
            <person name="Sullivan T.D."/>
            <person name="Marty A.J."/>
            <person name="Carmen J.C."/>
            <person name="Chen Z."/>
            <person name="Ding L."/>
            <person name="Gujja S."/>
            <person name="Magrini V."/>
            <person name="Misas E."/>
            <person name="Mitreva M."/>
            <person name="Priest M."/>
            <person name="Saif S."/>
            <person name="Whiston E.A."/>
            <person name="Young S."/>
            <person name="Zeng Q."/>
            <person name="Goldman W.E."/>
            <person name="Mardis E.R."/>
            <person name="Taylor J.W."/>
            <person name="McEwen J.G."/>
            <person name="Clay O.K."/>
            <person name="Klein B.S."/>
            <person name="Cuomo C.A."/>
        </authorList>
    </citation>
    <scope>NUCLEOTIDE SEQUENCE [LARGE SCALE GENOMIC DNA]</scope>
    <source>
        <strain evidence="3">SLH14081</strain>
    </source>
</reference>
<dbReference type="GeneID" id="8501780"/>
<dbReference type="EMBL" id="GG657470">
    <property type="protein sequence ID" value="OAT13170.1"/>
    <property type="molecule type" value="Genomic_DNA"/>
</dbReference>
<dbReference type="PANTHER" id="PTHR28527:SF1">
    <property type="entry name" value="SWI5-DEPENDENT RECOMBINATION DNA REPAIR PROTEIN 1"/>
    <property type="match status" value="1"/>
</dbReference>
<dbReference type="GO" id="GO:0006310">
    <property type="term" value="P:DNA recombination"/>
    <property type="evidence" value="ECO:0007669"/>
    <property type="project" value="TreeGrafter"/>
</dbReference>
<dbReference type="KEGG" id="bgh:BDBG_08424"/>
<accession>A0A179UZ96</accession>
<dbReference type="Gene3D" id="6.10.140.1020">
    <property type="match status" value="1"/>
</dbReference>
<organism evidence="2 3">
    <name type="scientific">Blastomyces gilchristii (strain SLH14081)</name>
    <name type="common">Blastomyces dermatitidis</name>
    <dbReference type="NCBI Taxonomy" id="559298"/>
    <lineage>
        <taxon>Eukaryota</taxon>
        <taxon>Fungi</taxon>
        <taxon>Dikarya</taxon>
        <taxon>Ascomycota</taxon>
        <taxon>Pezizomycotina</taxon>
        <taxon>Eurotiomycetes</taxon>
        <taxon>Eurotiomycetidae</taxon>
        <taxon>Onygenales</taxon>
        <taxon>Ajellomycetaceae</taxon>
        <taxon>Blastomyces</taxon>
    </lineage>
</organism>
<evidence type="ECO:0000313" key="3">
    <source>
        <dbReference type="Proteomes" id="UP000002038"/>
    </source>
</evidence>
<evidence type="ECO:0000313" key="2">
    <source>
        <dbReference type="EMBL" id="OAT13170.1"/>
    </source>
</evidence>
<evidence type="ECO:0000256" key="1">
    <source>
        <dbReference type="SAM" id="MobiDB-lite"/>
    </source>
</evidence>
<dbReference type="AlphaFoldDB" id="A0A179UZ96"/>
<proteinExistence type="predicted"/>
<feature type="region of interest" description="Disordered" evidence="1">
    <location>
        <begin position="189"/>
        <end position="246"/>
    </location>
</feature>
<sequence length="324" mass="35837">MSFHAAKRRRLDQATHTLSKPFKSPLRKQIQNTSAENGDEKADGVSKSIAPVDDASNNTTISAGAQHSPHTPRPASVAIKRPTTIPPTPPPTISTPSPSAPPELLALQKQYSALTTRLAKLRMDLDIVTQALKLEQSGKDAELEVLVAKWKTASREAAEELFVGAEERVKRMGGVKGWRENMRKAQERRTRWDEDERDVGGKDEMGSEGGKVERRIAEMEGEIEGLERRSDGKDGNRDKIGEGDEGESFTMDMMLKSLNIELDIIGFDKDTQQWSYCKPNDLPRLCCVIAELVTVCLNKHDRGYNATAPTGYSAAARRKQSIVL</sequence>
<evidence type="ECO:0008006" key="4">
    <source>
        <dbReference type="Google" id="ProtNLM"/>
    </source>
</evidence>
<gene>
    <name evidence="2" type="ORF">BDBG_08424</name>
</gene>
<name>A0A179UZ96_BLAGS</name>
<feature type="region of interest" description="Disordered" evidence="1">
    <location>
        <begin position="1"/>
        <end position="98"/>
    </location>
</feature>
<feature type="compositionally biased region" description="Basic and acidic residues" evidence="1">
    <location>
        <begin position="189"/>
        <end position="218"/>
    </location>
</feature>
<dbReference type="Proteomes" id="UP000002038">
    <property type="component" value="Unassembled WGS sequence"/>
</dbReference>
<feature type="compositionally biased region" description="Polar residues" evidence="1">
    <location>
        <begin position="55"/>
        <end position="69"/>
    </location>
</feature>
<protein>
    <recommendedName>
        <fullName evidence="4">DNA repair protein Dds20/Mei5</fullName>
    </recommendedName>
</protein>
<dbReference type="OrthoDB" id="27934at2759"/>
<dbReference type="RefSeq" id="XP_031580741.1">
    <property type="nucleotide sequence ID" value="XM_031723553.1"/>
</dbReference>
<dbReference type="STRING" id="559298.A0A179UZ96"/>
<feature type="compositionally biased region" description="Basic residues" evidence="1">
    <location>
        <begin position="1"/>
        <end position="10"/>
    </location>
</feature>
<feature type="compositionally biased region" description="Pro residues" evidence="1">
    <location>
        <begin position="84"/>
        <end position="98"/>
    </location>
</feature>
<dbReference type="VEuPathDB" id="FungiDB:BDBG_08424"/>
<keyword evidence="3" id="KW-1185">Reference proteome</keyword>
<dbReference type="PANTHER" id="PTHR28527">
    <property type="entry name" value="MATING-TYPE SWITCHING PROTEIN SWI2-RELATED"/>
    <property type="match status" value="1"/>
</dbReference>
<feature type="compositionally biased region" description="Basic and acidic residues" evidence="1">
    <location>
        <begin position="225"/>
        <end position="242"/>
    </location>
</feature>